<dbReference type="STRING" id="230819.A0A5C3KX91"/>
<evidence type="ECO:0008006" key="3">
    <source>
        <dbReference type="Google" id="ProtNLM"/>
    </source>
</evidence>
<sequence length="348" mass="38196">MSGCRDQESPWVPRLLLELARRTLQPETALDFNLKHLESSHPIAISSPLALQRLNLICSCAGVNTNASTHGEEESIVSVSTTFYPGGHQVEPDTIFSSSDNVVFYVSSQKIRSASPDAFVPYLSATSNEGDPRGYAPIPETSTVLNILLHALYGSSCAHNSPTFEDLSAAVDRMPQYGIVPKIHVGAHAPIHAQLLAHAPLRPIALYALAAKHDLEHLAVKTSSHLLSFPLASIDDEIATSIGPVYLKRLFMLHISRMAALKQIVLQPPQTHAPSQECTSEDQKRLAREWTLATVYLVWNARPDLSTHRIQMCFRPLFEALTCKQCEASANSRIRGVVVSWASVKVSH</sequence>
<name>A0A5C3KX91_COPMA</name>
<dbReference type="EMBL" id="ML210200">
    <property type="protein sequence ID" value="TFK24443.1"/>
    <property type="molecule type" value="Genomic_DNA"/>
</dbReference>
<gene>
    <name evidence="1" type="ORF">FA15DRAFT_680694</name>
</gene>
<keyword evidence="2" id="KW-1185">Reference proteome</keyword>
<organism evidence="1 2">
    <name type="scientific">Coprinopsis marcescibilis</name>
    <name type="common">Agaric fungus</name>
    <name type="synonym">Psathyrella marcescibilis</name>
    <dbReference type="NCBI Taxonomy" id="230819"/>
    <lineage>
        <taxon>Eukaryota</taxon>
        <taxon>Fungi</taxon>
        <taxon>Dikarya</taxon>
        <taxon>Basidiomycota</taxon>
        <taxon>Agaricomycotina</taxon>
        <taxon>Agaricomycetes</taxon>
        <taxon>Agaricomycetidae</taxon>
        <taxon>Agaricales</taxon>
        <taxon>Agaricineae</taxon>
        <taxon>Psathyrellaceae</taxon>
        <taxon>Coprinopsis</taxon>
    </lineage>
</organism>
<evidence type="ECO:0000313" key="1">
    <source>
        <dbReference type="EMBL" id="TFK24443.1"/>
    </source>
</evidence>
<accession>A0A5C3KX91</accession>
<dbReference type="AlphaFoldDB" id="A0A5C3KX91"/>
<proteinExistence type="predicted"/>
<reference evidence="1 2" key="1">
    <citation type="journal article" date="2019" name="Nat. Ecol. Evol.">
        <title>Megaphylogeny resolves global patterns of mushroom evolution.</title>
        <authorList>
            <person name="Varga T."/>
            <person name="Krizsan K."/>
            <person name="Foldi C."/>
            <person name="Dima B."/>
            <person name="Sanchez-Garcia M."/>
            <person name="Sanchez-Ramirez S."/>
            <person name="Szollosi G.J."/>
            <person name="Szarkandi J.G."/>
            <person name="Papp V."/>
            <person name="Albert L."/>
            <person name="Andreopoulos W."/>
            <person name="Angelini C."/>
            <person name="Antonin V."/>
            <person name="Barry K.W."/>
            <person name="Bougher N.L."/>
            <person name="Buchanan P."/>
            <person name="Buyck B."/>
            <person name="Bense V."/>
            <person name="Catcheside P."/>
            <person name="Chovatia M."/>
            <person name="Cooper J."/>
            <person name="Damon W."/>
            <person name="Desjardin D."/>
            <person name="Finy P."/>
            <person name="Geml J."/>
            <person name="Haridas S."/>
            <person name="Hughes K."/>
            <person name="Justo A."/>
            <person name="Karasinski D."/>
            <person name="Kautmanova I."/>
            <person name="Kiss B."/>
            <person name="Kocsube S."/>
            <person name="Kotiranta H."/>
            <person name="LaButti K.M."/>
            <person name="Lechner B.E."/>
            <person name="Liimatainen K."/>
            <person name="Lipzen A."/>
            <person name="Lukacs Z."/>
            <person name="Mihaltcheva S."/>
            <person name="Morgado L.N."/>
            <person name="Niskanen T."/>
            <person name="Noordeloos M.E."/>
            <person name="Ohm R.A."/>
            <person name="Ortiz-Santana B."/>
            <person name="Ovrebo C."/>
            <person name="Racz N."/>
            <person name="Riley R."/>
            <person name="Savchenko A."/>
            <person name="Shiryaev A."/>
            <person name="Soop K."/>
            <person name="Spirin V."/>
            <person name="Szebenyi C."/>
            <person name="Tomsovsky M."/>
            <person name="Tulloss R.E."/>
            <person name="Uehling J."/>
            <person name="Grigoriev I.V."/>
            <person name="Vagvolgyi C."/>
            <person name="Papp T."/>
            <person name="Martin F.M."/>
            <person name="Miettinen O."/>
            <person name="Hibbett D.S."/>
            <person name="Nagy L.G."/>
        </authorList>
    </citation>
    <scope>NUCLEOTIDE SEQUENCE [LARGE SCALE GENOMIC DNA]</scope>
    <source>
        <strain evidence="1 2">CBS 121175</strain>
    </source>
</reference>
<protein>
    <recommendedName>
        <fullName evidence="3">BTB domain-containing protein</fullName>
    </recommendedName>
</protein>
<dbReference type="Proteomes" id="UP000307440">
    <property type="component" value="Unassembled WGS sequence"/>
</dbReference>
<dbReference type="OrthoDB" id="3265815at2759"/>
<evidence type="ECO:0000313" key="2">
    <source>
        <dbReference type="Proteomes" id="UP000307440"/>
    </source>
</evidence>